<proteinExistence type="predicted"/>
<dbReference type="Proteomes" id="UP000034224">
    <property type="component" value="Unassembled WGS sequence"/>
</dbReference>
<sequence length="57" mass="6497">MEHEDLLDKGSYRKARGLLAIWLQRLHEEYERELLVGLSAFSVGVLLGVILGRTSKE</sequence>
<evidence type="ECO:0000313" key="3">
    <source>
        <dbReference type="Proteomes" id="UP000034224"/>
    </source>
</evidence>
<evidence type="ECO:0000313" key="2">
    <source>
        <dbReference type="EMBL" id="KKW14688.1"/>
    </source>
</evidence>
<name>A0A0G1W7M3_9BACT</name>
<evidence type="ECO:0000256" key="1">
    <source>
        <dbReference type="SAM" id="Phobius"/>
    </source>
</evidence>
<accession>A0A0G1W7M3</accession>
<feature type="transmembrane region" description="Helical" evidence="1">
    <location>
        <begin position="34"/>
        <end position="52"/>
    </location>
</feature>
<organism evidence="2 3">
    <name type="scientific">Candidatus Jorgensenbacteria bacterium GW2011_GWB1_50_10</name>
    <dbReference type="NCBI Taxonomy" id="1618665"/>
    <lineage>
        <taxon>Bacteria</taxon>
        <taxon>Candidatus Joergenseniibacteriota</taxon>
    </lineage>
</organism>
<keyword evidence="1" id="KW-0812">Transmembrane</keyword>
<protein>
    <submittedName>
        <fullName evidence="2">Uncharacterized protein</fullName>
    </submittedName>
</protein>
<dbReference type="AlphaFoldDB" id="A0A0G1W7M3"/>
<keyword evidence="1" id="KW-0472">Membrane</keyword>
<reference evidence="2 3" key="1">
    <citation type="journal article" date="2015" name="Nature">
        <title>rRNA introns, odd ribosomes, and small enigmatic genomes across a large radiation of phyla.</title>
        <authorList>
            <person name="Brown C.T."/>
            <person name="Hug L.A."/>
            <person name="Thomas B.C."/>
            <person name="Sharon I."/>
            <person name="Castelle C.J."/>
            <person name="Singh A."/>
            <person name="Wilkins M.J."/>
            <person name="Williams K.H."/>
            <person name="Banfield J.F."/>
        </authorList>
    </citation>
    <scope>NUCLEOTIDE SEQUENCE [LARGE SCALE GENOMIC DNA]</scope>
</reference>
<gene>
    <name evidence="2" type="ORF">UY55_C0005G0036</name>
</gene>
<dbReference type="EMBL" id="LCQK01000005">
    <property type="protein sequence ID" value="KKW14688.1"/>
    <property type="molecule type" value="Genomic_DNA"/>
</dbReference>
<comment type="caution">
    <text evidence="2">The sequence shown here is derived from an EMBL/GenBank/DDBJ whole genome shotgun (WGS) entry which is preliminary data.</text>
</comment>
<dbReference type="STRING" id="1618665.UY55_C0005G0036"/>
<keyword evidence="1" id="KW-1133">Transmembrane helix</keyword>